<proteinExistence type="predicted"/>
<keyword evidence="1" id="KW-0732">Signal</keyword>
<reference evidence="3" key="1">
    <citation type="submission" date="2016-11" db="UniProtKB">
        <authorList>
            <consortium name="WormBaseParasite"/>
        </authorList>
    </citation>
    <scope>IDENTIFICATION</scope>
</reference>
<feature type="signal peptide" evidence="1">
    <location>
        <begin position="1"/>
        <end position="18"/>
    </location>
</feature>
<sequence length="498" mass="59127">MRLCFLISFIIITKQLDGAGFFSYKLWNKQRLISEVVKNYLLSCQKLDILRNEENLRKVYKIGNNQKVNFWEQLEILVDLPKFCDQKEFMSAKFGQLDCFEMPKNGDLLRLLNEYKIQVQRSEKFIRRLLVCKLIFRMDRPKVSEKSVKALVVDFLTEKEKQEIVKSVNYQEKKQILKDKRLVLIDYEASDLLWRLKDLLHNIYHLYNEAEILNGLQTNIKTSVNIKKNAVETNVRMQTSIRSKRRLKDACKILQANNEIFDFIETHNTLSNMETIFIQIKKVGEHINKILKRDNHSGSNDKSAQSNCYDISECISDLVILSVITEFYQSLIDAIAQKVQTSEDNSYKVFCHERGSNCSKDLFMRDLFEMKKKAELLNASINAWFKRKLIEDEYGELKHQLKSNVYGHFPIMIIENEKPKHGGIVARMENGLRKIRDYQPTWDSTKAKKKIKNNYRYFYSTPKIKRIRKHKPRIYVVEEPPRPAYYYQKRFKKGFWNN</sequence>
<feature type="chain" id="PRO_5009315708" evidence="1">
    <location>
        <begin position="19"/>
        <end position="498"/>
    </location>
</feature>
<keyword evidence="2" id="KW-1185">Reference proteome</keyword>
<dbReference type="Proteomes" id="UP000095281">
    <property type="component" value="Unplaced"/>
</dbReference>
<organism evidence="2 3">
    <name type="scientific">Meloidogyne hapla</name>
    <name type="common">Root-knot nematode worm</name>
    <dbReference type="NCBI Taxonomy" id="6305"/>
    <lineage>
        <taxon>Eukaryota</taxon>
        <taxon>Metazoa</taxon>
        <taxon>Ecdysozoa</taxon>
        <taxon>Nematoda</taxon>
        <taxon>Chromadorea</taxon>
        <taxon>Rhabditida</taxon>
        <taxon>Tylenchina</taxon>
        <taxon>Tylenchomorpha</taxon>
        <taxon>Tylenchoidea</taxon>
        <taxon>Meloidogynidae</taxon>
        <taxon>Meloidogyninae</taxon>
        <taxon>Meloidogyne</taxon>
    </lineage>
</organism>
<name>A0A1I8BDQ4_MELHA</name>
<evidence type="ECO:0000256" key="1">
    <source>
        <dbReference type="SAM" id="SignalP"/>
    </source>
</evidence>
<dbReference type="AlphaFoldDB" id="A0A1I8BDQ4"/>
<evidence type="ECO:0000313" key="2">
    <source>
        <dbReference type="Proteomes" id="UP000095281"/>
    </source>
</evidence>
<dbReference type="WBParaSite" id="MhA1_Contig2011.frz3.gene9">
    <property type="protein sequence ID" value="MhA1_Contig2011.frz3.gene9"/>
    <property type="gene ID" value="MhA1_Contig2011.frz3.gene9"/>
</dbReference>
<protein>
    <submittedName>
        <fullName evidence="3">Uncharacterized protein</fullName>
    </submittedName>
</protein>
<accession>A0A1I8BDQ4</accession>
<evidence type="ECO:0000313" key="3">
    <source>
        <dbReference type="WBParaSite" id="MhA1_Contig2011.frz3.gene9"/>
    </source>
</evidence>